<evidence type="ECO:0000256" key="4">
    <source>
        <dbReference type="SAM" id="SignalP"/>
    </source>
</evidence>
<dbReference type="InterPro" id="IPR025997">
    <property type="entry name" value="SBP_2_dom"/>
</dbReference>
<dbReference type="PANTHER" id="PTHR46847:SF2">
    <property type="entry name" value="ABC TRANSPORTER SUGAR-BINDING PROTEIN"/>
    <property type="match status" value="1"/>
</dbReference>
<comment type="caution">
    <text evidence="6">The sequence shown here is derived from an EMBL/GenBank/DDBJ whole genome shotgun (WGS) entry which is preliminary data.</text>
</comment>
<sequence length="376" mass="40869">MRAKLRLLACLLCLGLSGPAPADPAPPIHVRFVNPGFAAEGFWRGVSDTMRAAADQLGIRLEISHADRQWPRMRANARAAIDAAERPDYLILVNEHRQAADLVAAADARGIPTLLLLSTLTPAQEARVGRPGRELPHWLGSLTPDNARAGREMATALFAAARELAPERDRLTLITLAGDAATPASTRRLAGLDQALATAPDIEEVRRLTVDWSREKAYRRIDAWLRTGRRFDAVWAANDPIALGAMAAAEAHGLVPGRDFAVVGMNWSAAALTHLRDGTLVMTHGGHFLAGAWAMVLLHDLHHGIPAIAGSRHLRFPMAGLTAPVPPRLRALLADRDWSRLDFRAFSRHHHPERTGYDFSLPALLAALDEESGHAD</sequence>
<evidence type="ECO:0000259" key="5">
    <source>
        <dbReference type="Pfam" id="PF13407"/>
    </source>
</evidence>
<gene>
    <name evidence="6" type="ORF">QC818_00880</name>
</gene>
<reference evidence="6 7" key="1">
    <citation type="submission" date="2023-04" db="EMBL/GenBank/DDBJ databases">
        <title>A long-awaited taxogenomic arrangement of the family Halomonadaceae.</title>
        <authorList>
            <person name="De La Haba R."/>
            <person name="Chuvochina M."/>
            <person name="Wittouck S."/>
            <person name="Arahal D.R."/>
            <person name="Sanchez-Porro C."/>
            <person name="Hugenholtz P."/>
            <person name="Ventosa A."/>
        </authorList>
    </citation>
    <scope>NUCLEOTIDE SEQUENCE [LARGE SCALE GENOMIC DNA]</scope>
    <source>
        <strain evidence="6 7">DSM 23530</strain>
    </source>
</reference>
<name>A0ABU1FXC7_9GAMM</name>
<comment type="subcellular location">
    <subcellularLocation>
        <location evidence="1">Cell envelope</location>
    </subcellularLocation>
</comment>
<dbReference type="EMBL" id="JARWAK010000001">
    <property type="protein sequence ID" value="MDR5865341.1"/>
    <property type="molecule type" value="Genomic_DNA"/>
</dbReference>
<evidence type="ECO:0000256" key="3">
    <source>
        <dbReference type="ARBA" id="ARBA00022729"/>
    </source>
</evidence>
<dbReference type="RefSeq" id="WP_309650938.1">
    <property type="nucleotide sequence ID" value="NZ_JARWAK010000001.1"/>
</dbReference>
<feature type="chain" id="PRO_5045174086" evidence="4">
    <location>
        <begin position="23"/>
        <end position="376"/>
    </location>
</feature>
<protein>
    <submittedName>
        <fullName evidence="6">ABC transporter substrate-binding protein</fullName>
    </submittedName>
</protein>
<evidence type="ECO:0000313" key="6">
    <source>
        <dbReference type="EMBL" id="MDR5865341.1"/>
    </source>
</evidence>
<evidence type="ECO:0000256" key="2">
    <source>
        <dbReference type="ARBA" id="ARBA00007639"/>
    </source>
</evidence>
<accession>A0ABU1FXC7</accession>
<proteinExistence type="inferred from homology"/>
<dbReference type="SUPFAM" id="SSF53822">
    <property type="entry name" value="Periplasmic binding protein-like I"/>
    <property type="match status" value="1"/>
</dbReference>
<comment type="similarity">
    <text evidence="2">Belongs to the bacterial solute-binding protein 2 family.</text>
</comment>
<dbReference type="Gene3D" id="3.40.50.2300">
    <property type="match status" value="2"/>
</dbReference>
<evidence type="ECO:0000313" key="7">
    <source>
        <dbReference type="Proteomes" id="UP001264519"/>
    </source>
</evidence>
<dbReference type="Proteomes" id="UP001264519">
    <property type="component" value="Unassembled WGS sequence"/>
</dbReference>
<organism evidence="6 7">
    <name type="scientific">Halomonas koreensis</name>
    <dbReference type="NCBI Taxonomy" id="245385"/>
    <lineage>
        <taxon>Bacteria</taxon>
        <taxon>Pseudomonadati</taxon>
        <taxon>Pseudomonadota</taxon>
        <taxon>Gammaproteobacteria</taxon>
        <taxon>Oceanospirillales</taxon>
        <taxon>Halomonadaceae</taxon>
        <taxon>Halomonas</taxon>
    </lineage>
</organism>
<feature type="domain" description="Periplasmic binding protein" evidence="5">
    <location>
        <begin position="32"/>
        <end position="285"/>
    </location>
</feature>
<feature type="signal peptide" evidence="4">
    <location>
        <begin position="1"/>
        <end position="22"/>
    </location>
</feature>
<dbReference type="CDD" id="cd06324">
    <property type="entry name" value="PBP1_ABC_sugar_binding-like"/>
    <property type="match status" value="1"/>
</dbReference>
<evidence type="ECO:0000256" key="1">
    <source>
        <dbReference type="ARBA" id="ARBA00004196"/>
    </source>
</evidence>
<keyword evidence="7" id="KW-1185">Reference proteome</keyword>
<dbReference type="InterPro" id="IPR028082">
    <property type="entry name" value="Peripla_BP_I"/>
</dbReference>
<keyword evidence="3 4" id="KW-0732">Signal</keyword>
<dbReference type="PANTHER" id="PTHR46847">
    <property type="entry name" value="D-ALLOSE-BINDING PERIPLASMIC PROTEIN-RELATED"/>
    <property type="match status" value="1"/>
</dbReference>
<dbReference type="Pfam" id="PF13407">
    <property type="entry name" value="Peripla_BP_4"/>
    <property type="match status" value="1"/>
</dbReference>